<evidence type="ECO:0000313" key="2">
    <source>
        <dbReference type="Proteomes" id="UP000829685"/>
    </source>
</evidence>
<evidence type="ECO:0000313" key="1">
    <source>
        <dbReference type="EMBL" id="KAI1860562.1"/>
    </source>
</evidence>
<dbReference type="EMBL" id="JAFIMR010000031">
    <property type="protein sequence ID" value="KAI1860562.1"/>
    <property type="molecule type" value="Genomic_DNA"/>
</dbReference>
<reference evidence="1" key="1">
    <citation type="submission" date="2021-03" db="EMBL/GenBank/DDBJ databases">
        <title>Revisited historic fungal species revealed as producer of novel bioactive compounds through whole genome sequencing and comparative genomics.</title>
        <authorList>
            <person name="Vignolle G.A."/>
            <person name="Hochenegger N."/>
            <person name="Mach R.L."/>
            <person name="Mach-Aigner A.R."/>
            <person name="Javad Rahimi M."/>
            <person name="Salim K.A."/>
            <person name="Chan C.M."/>
            <person name="Lim L.B.L."/>
            <person name="Cai F."/>
            <person name="Druzhinina I.S."/>
            <person name="U'Ren J.M."/>
            <person name="Derntl C."/>
        </authorList>
    </citation>
    <scope>NUCLEOTIDE SEQUENCE</scope>
    <source>
        <strain evidence="1">TUCIM 5799</strain>
    </source>
</reference>
<dbReference type="Proteomes" id="UP000829685">
    <property type="component" value="Unassembled WGS sequence"/>
</dbReference>
<name>A0A9P9WFM4_9PEZI</name>
<sequence>MAMIEFEAKAIRLAEHMELLLSRIGGEELHRKLQSEETALAAARKSQSEAAEELAQRQIDISLAEDKQAEESVRLSGWHRAVLSDQQSVQASHALLLNQWRDLLKDRGQGENANIDMVMAKLRYLELGSEACLGLIAGRQDLEHEGQLADIILRGQ</sequence>
<gene>
    <name evidence="1" type="ORF">JX265_009961</name>
</gene>
<proteinExistence type="predicted"/>
<protein>
    <submittedName>
        <fullName evidence="1">Uncharacterized protein</fullName>
    </submittedName>
</protein>
<dbReference type="AlphaFoldDB" id="A0A9P9WFM4"/>
<comment type="caution">
    <text evidence="1">The sequence shown here is derived from an EMBL/GenBank/DDBJ whole genome shotgun (WGS) entry which is preliminary data.</text>
</comment>
<organism evidence="1 2">
    <name type="scientific">Neoarthrinium moseri</name>
    <dbReference type="NCBI Taxonomy" id="1658444"/>
    <lineage>
        <taxon>Eukaryota</taxon>
        <taxon>Fungi</taxon>
        <taxon>Dikarya</taxon>
        <taxon>Ascomycota</taxon>
        <taxon>Pezizomycotina</taxon>
        <taxon>Sordariomycetes</taxon>
        <taxon>Xylariomycetidae</taxon>
        <taxon>Amphisphaeriales</taxon>
        <taxon>Apiosporaceae</taxon>
        <taxon>Neoarthrinium</taxon>
    </lineage>
</organism>
<accession>A0A9P9WFM4</accession>
<keyword evidence="2" id="KW-1185">Reference proteome</keyword>